<sequence>MHGSASESRPRLEDGELLWQPFADASPVGFMLCDAELRILYANTTILENLKVIRLSDLTGTSLQQIAPNAAPEGRIEAYNRVIVTGEPITIDDAMRNSKHCLRRHPWESGLRMHGNESFTIIRHFLR</sequence>
<proteinExistence type="predicted"/>
<dbReference type="SUPFAM" id="SSF55785">
    <property type="entry name" value="PYP-like sensor domain (PAS domain)"/>
    <property type="match status" value="1"/>
</dbReference>
<comment type="caution">
    <text evidence="2">The sequence shown here is derived from an EMBL/GenBank/DDBJ whole genome shotgun (WGS) entry which is preliminary data.</text>
</comment>
<dbReference type="InterPro" id="IPR000014">
    <property type="entry name" value="PAS"/>
</dbReference>
<protein>
    <submittedName>
        <fullName evidence="2">PAS domain-containing protein</fullName>
    </submittedName>
</protein>
<evidence type="ECO:0000259" key="1">
    <source>
        <dbReference type="Pfam" id="PF08448"/>
    </source>
</evidence>
<dbReference type="Gene3D" id="3.30.450.20">
    <property type="entry name" value="PAS domain"/>
    <property type="match status" value="1"/>
</dbReference>
<dbReference type="InterPro" id="IPR035965">
    <property type="entry name" value="PAS-like_dom_sf"/>
</dbReference>
<accession>A0A948S0P1</accession>
<dbReference type="Proteomes" id="UP000777784">
    <property type="component" value="Unassembled WGS sequence"/>
</dbReference>
<gene>
    <name evidence="2" type="ORF">KJ970_19180</name>
</gene>
<dbReference type="CDD" id="cd00130">
    <property type="entry name" value="PAS"/>
    <property type="match status" value="1"/>
</dbReference>
<organism evidence="2 3">
    <name type="scientific">Eiseniibacteriota bacterium</name>
    <dbReference type="NCBI Taxonomy" id="2212470"/>
    <lineage>
        <taxon>Bacteria</taxon>
        <taxon>Candidatus Eiseniibacteriota</taxon>
    </lineage>
</organism>
<evidence type="ECO:0000313" key="2">
    <source>
        <dbReference type="EMBL" id="MBU2693044.1"/>
    </source>
</evidence>
<name>A0A948S0P1_UNCEI</name>
<evidence type="ECO:0000313" key="3">
    <source>
        <dbReference type="Proteomes" id="UP000777784"/>
    </source>
</evidence>
<dbReference type="EMBL" id="JAHJDP010000109">
    <property type="protein sequence ID" value="MBU2693044.1"/>
    <property type="molecule type" value="Genomic_DNA"/>
</dbReference>
<dbReference type="Pfam" id="PF08448">
    <property type="entry name" value="PAS_4"/>
    <property type="match status" value="1"/>
</dbReference>
<feature type="domain" description="PAS fold-4" evidence="1">
    <location>
        <begin position="24"/>
        <end position="97"/>
    </location>
</feature>
<dbReference type="AlphaFoldDB" id="A0A948S0P1"/>
<reference evidence="2" key="1">
    <citation type="submission" date="2021-05" db="EMBL/GenBank/DDBJ databases">
        <title>Energy efficiency and biological interactions define the core microbiome of deep oligotrophic groundwater.</title>
        <authorList>
            <person name="Mehrshad M."/>
            <person name="Lopez-Fernandez M."/>
            <person name="Bell E."/>
            <person name="Bernier-Latmani R."/>
            <person name="Bertilsson S."/>
            <person name="Dopson M."/>
        </authorList>
    </citation>
    <scope>NUCLEOTIDE SEQUENCE</scope>
    <source>
        <strain evidence="2">Modern_marine.mb.64</strain>
    </source>
</reference>
<dbReference type="InterPro" id="IPR013656">
    <property type="entry name" value="PAS_4"/>
</dbReference>